<sequence>MPFMLLAFFHMLGTWANECRCFPGDSCWPPPASWASLNSSVGGRLIATIPLGSPCHDPNYNAAVCESLRENWFYPPEHYNSSSSEMAPFYQSCTPFSPMSSPCLLGGYVDFAINVSSPSHIASGIAFATKNNVRLVIRNTGHDYYGKSSGAGALAIWTHHLKSIEFNDYNGPKYKGKAIRMGAGVQGFEAYSGASKVGLSVNGGECPTVGLAGGYTQGGGHSPISSKYGLAADQVLEWEVVTGTGQLITASPFENSDLYWALSGGGGGTYGVVWALTSKAHVDIPVSGANITFSRKGLSTDTYYTAVRAWHNILPQIVDAGGTAIYWVTNETFELSPFTGPGISASQARELLRPFTDVLGGLGIKYNMTGPTTFPSYLQDYNNFFFPYQVGIYQFGGRLIPRSVVENNLDGFMAALKNIIEQTAGPCSFIGVVLNVNKTVAGDVDNAVLPAWRDALISANLNTIWDFSAPLSDMVALQKLMTNVLLPQLEVITPGSGTYLNEGDPYQPNWQDTFYGTNYQRLRSIKAVYDPNNIFYATTAVGSDDFEIDSRGALCKI</sequence>
<dbReference type="Pfam" id="PF01565">
    <property type="entry name" value="FAD_binding_4"/>
    <property type="match status" value="1"/>
</dbReference>
<reference evidence="5" key="1">
    <citation type="submission" date="2023-03" db="EMBL/GenBank/DDBJ databases">
        <title>Complete genome of Cladonia borealis.</title>
        <authorList>
            <person name="Park H."/>
        </authorList>
    </citation>
    <scope>NUCLEOTIDE SEQUENCE</scope>
    <source>
        <strain evidence="5">ANT050790</strain>
    </source>
</reference>
<feature type="domain" description="FAD-binding PCMH-type" evidence="4">
    <location>
        <begin position="105"/>
        <end position="283"/>
    </location>
</feature>
<dbReference type="InterPro" id="IPR016169">
    <property type="entry name" value="FAD-bd_PCMH_sub2"/>
</dbReference>
<protein>
    <recommendedName>
        <fullName evidence="4">FAD-binding PCMH-type domain-containing protein</fullName>
    </recommendedName>
</protein>
<keyword evidence="2" id="KW-0560">Oxidoreductase</keyword>
<dbReference type="InterPro" id="IPR050432">
    <property type="entry name" value="FAD-linked_Oxidoreductases_BP"/>
</dbReference>
<comment type="caution">
    <text evidence="5">The sequence shown here is derived from an EMBL/GenBank/DDBJ whole genome shotgun (WGS) entry which is preliminary data.</text>
</comment>
<dbReference type="Proteomes" id="UP001166286">
    <property type="component" value="Unassembled WGS sequence"/>
</dbReference>
<dbReference type="SUPFAM" id="SSF56176">
    <property type="entry name" value="FAD-binding/transporter-associated domain-like"/>
    <property type="match status" value="1"/>
</dbReference>
<evidence type="ECO:0000313" key="5">
    <source>
        <dbReference type="EMBL" id="KAK0513387.1"/>
    </source>
</evidence>
<keyword evidence="3" id="KW-0732">Signal</keyword>
<dbReference type="EMBL" id="JAFEKC020000008">
    <property type="protein sequence ID" value="KAK0513387.1"/>
    <property type="molecule type" value="Genomic_DNA"/>
</dbReference>
<dbReference type="PANTHER" id="PTHR13878">
    <property type="entry name" value="GULONOLACTONE OXIDASE"/>
    <property type="match status" value="1"/>
</dbReference>
<dbReference type="GO" id="GO:0071949">
    <property type="term" value="F:FAD binding"/>
    <property type="evidence" value="ECO:0007669"/>
    <property type="project" value="InterPro"/>
</dbReference>
<feature type="chain" id="PRO_5041391644" description="FAD-binding PCMH-type domain-containing protein" evidence="3">
    <location>
        <begin position="17"/>
        <end position="557"/>
    </location>
</feature>
<organism evidence="5 6">
    <name type="scientific">Cladonia borealis</name>
    <dbReference type="NCBI Taxonomy" id="184061"/>
    <lineage>
        <taxon>Eukaryota</taxon>
        <taxon>Fungi</taxon>
        <taxon>Dikarya</taxon>
        <taxon>Ascomycota</taxon>
        <taxon>Pezizomycotina</taxon>
        <taxon>Lecanoromycetes</taxon>
        <taxon>OSLEUM clade</taxon>
        <taxon>Lecanoromycetidae</taxon>
        <taxon>Lecanorales</taxon>
        <taxon>Lecanorineae</taxon>
        <taxon>Cladoniaceae</taxon>
        <taxon>Cladonia</taxon>
    </lineage>
</organism>
<keyword evidence="6" id="KW-1185">Reference proteome</keyword>
<dbReference type="InterPro" id="IPR016166">
    <property type="entry name" value="FAD-bd_PCMH"/>
</dbReference>
<dbReference type="PROSITE" id="PS51387">
    <property type="entry name" value="FAD_PCMH"/>
    <property type="match status" value="1"/>
</dbReference>
<dbReference type="InterPro" id="IPR012951">
    <property type="entry name" value="BBE"/>
</dbReference>
<evidence type="ECO:0000256" key="3">
    <source>
        <dbReference type="SAM" id="SignalP"/>
    </source>
</evidence>
<name>A0AA39V2J6_9LECA</name>
<dbReference type="InterPro" id="IPR006094">
    <property type="entry name" value="Oxid_FAD_bind_N"/>
</dbReference>
<evidence type="ECO:0000313" key="6">
    <source>
        <dbReference type="Proteomes" id="UP001166286"/>
    </source>
</evidence>
<evidence type="ECO:0000256" key="1">
    <source>
        <dbReference type="ARBA" id="ARBA00005466"/>
    </source>
</evidence>
<comment type="similarity">
    <text evidence="1">Belongs to the oxygen-dependent FAD-linked oxidoreductase family.</text>
</comment>
<proteinExistence type="inferred from homology"/>
<gene>
    <name evidence="5" type="ORF">JMJ35_004373</name>
</gene>
<dbReference type="AlphaFoldDB" id="A0AA39V2J6"/>
<dbReference type="GO" id="GO:0016491">
    <property type="term" value="F:oxidoreductase activity"/>
    <property type="evidence" value="ECO:0007669"/>
    <property type="project" value="UniProtKB-KW"/>
</dbReference>
<accession>A0AA39V2J6</accession>
<dbReference type="InterPro" id="IPR036318">
    <property type="entry name" value="FAD-bd_PCMH-like_sf"/>
</dbReference>
<evidence type="ECO:0000259" key="4">
    <source>
        <dbReference type="PROSITE" id="PS51387"/>
    </source>
</evidence>
<dbReference type="Pfam" id="PF08031">
    <property type="entry name" value="BBE"/>
    <property type="match status" value="1"/>
</dbReference>
<dbReference type="Gene3D" id="3.30.465.10">
    <property type="match status" value="2"/>
</dbReference>
<evidence type="ECO:0000256" key="2">
    <source>
        <dbReference type="ARBA" id="ARBA00023002"/>
    </source>
</evidence>
<dbReference type="PANTHER" id="PTHR13878:SF91">
    <property type="entry name" value="FAD BINDING DOMAIN PROTEIN (AFU_ORTHOLOGUE AFUA_6G12070)-RELATED"/>
    <property type="match status" value="1"/>
</dbReference>
<feature type="signal peptide" evidence="3">
    <location>
        <begin position="1"/>
        <end position="16"/>
    </location>
</feature>